<reference evidence="3" key="1">
    <citation type="submission" date="2020-06" db="EMBL/GenBank/DDBJ databases">
        <authorList>
            <person name="Li T."/>
            <person name="Hu X."/>
            <person name="Zhang T."/>
            <person name="Song X."/>
            <person name="Zhang H."/>
            <person name="Dai N."/>
            <person name="Sheng W."/>
            <person name="Hou X."/>
            <person name="Wei L."/>
        </authorList>
    </citation>
    <scope>NUCLEOTIDE SEQUENCE</scope>
    <source>
        <strain evidence="3">KEN8</strain>
        <tissue evidence="3">Leaf</tissue>
    </source>
</reference>
<sequence length="651" mass="72614">MGLGGGLQGRHDGGSFGGGGGYQSLARGGRKGPAIFDASRGDGDRGCEKSWNKGDTIGEGRLAIVSMVRATGGEVTRFLDVRSANRGSADVGGETRTSLRRVNEMAGLQEFNVDGLQNENKDGSQEENEGGSRKEMWQSSVTNTGCKLELLKRKIAHSLGKPQVKFCLSSQAGRFLGGLALLWSKEVVVQLRSFSNNHMDADILDEMSMTNWRFTGFYEEPEEIFMSSTPSNLELNEVLSLVQPRVTTEMKPSTYSTIHCGRCKNSYIRKAASNAKPIGLDQCLIPFYRNLNPFLFKSQGRCVALKLEMSKGFDKVEWAFLQGVLLRLGIFSPERGIRQGDPLSPYLFLFCVEAFSCLIQDAERRGQLTGVAVARQELRMSHLLYADDTLVFCKATMEQISEVGRILRQYAWASDQEISLQHFSMVVNGGVLEVVKYFLGALLGVQVVSCHDKYLGLPTVGGQSWRSLFKNIRDRLRERIEGWNTKMLLQAGKGVLVKAVLQSLPTYGMSCFQMPMGLVPELESLMADFWCHSRGDKRVHWIAWRKLCRTPAKGGLGFCELRAFNMALLAKQGWRILIRLESLLSRVLKPNYFPTSSFAEAEVGPDHHKFGWVFGKQSMWWQRGVGKMKKGCGDDAMKGWDVSLLRVLINR</sequence>
<feature type="compositionally biased region" description="Basic and acidic residues" evidence="1">
    <location>
        <begin position="119"/>
        <end position="136"/>
    </location>
</feature>
<comment type="caution">
    <text evidence="3">The sequence shown here is derived from an EMBL/GenBank/DDBJ whole genome shotgun (WGS) entry which is preliminary data.</text>
</comment>
<dbReference type="PANTHER" id="PTHR33116">
    <property type="entry name" value="REVERSE TRANSCRIPTASE ZINC-BINDING DOMAIN-CONTAINING PROTEIN-RELATED-RELATED"/>
    <property type="match status" value="1"/>
</dbReference>
<evidence type="ECO:0000256" key="1">
    <source>
        <dbReference type="SAM" id="MobiDB-lite"/>
    </source>
</evidence>
<proteinExistence type="predicted"/>
<feature type="compositionally biased region" description="Gly residues" evidence="1">
    <location>
        <begin position="1"/>
        <end position="22"/>
    </location>
</feature>
<evidence type="ECO:0000313" key="3">
    <source>
        <dbReference type="EMBL" id="KAL0287350.1"/>
    </source>
</evidence>
<dbReference type="AlphaFoldDB" id="A0AAW2J119"/>
<protein>
    <recommendedName>
        <fullName evidence="2">Reverse transcriptase domain-containing protein</fullName>
    </recommendedName>
</protein>
<evidence type="ECO:0000259" key="2">
    <source>
        <dbReference type="Pfam" id="PF00078"/>
    </source>
</evidence>
<organism evidence="3">
    <name type="scientific">Sesamum calycinum</name>
    <dbReference type="NCBI Taxonomy" id="2727403"/>
    <lineage>
        <taxon>Eukaryota</taxon>
        <taxon>Viridiplantae</taxon>
        <taxon>Streptophyta</taxon>
        <taxon>Embryophyta</taxon>
        <taxon>Tracheophyta</taxon>
        <taxon>Spermatophyta</taxon>
        <taxon>Magnoliopsida</taxon>
        <taxon>eudicotyledons</taxon>
        <taxon>Gunneridae</taxon>
        <taxon>Pentapetalae</taxon>
        <taxon>asterids</taxon>
        <taxon>lamiids</taxon>
        <taxon>Lamiales</taxon>
        <taxon>Pedaliaceae</taxon>
        <taxon>Sesamum</taxon>
    </lineage>
</organism>
<feature type="region of interest" description="Disordered" evidence="1">
    <location>
        <begin position="1"/>
        <end position="52"/>
    </location>
</feature>
<gene>
    <name evidence="3" type="ORF">Scaly_2766600</name>
</gene>
<dbReference type="InterPro" id="IPR000477">
    <property type="entry name" value="RT_dom"/>
</dbReference>
<dbReference type="Pfam" id="PF00078">
    <property type="entry name" value="RVT_1"/>
    <property type="match status" value="1"/>
</dbReference>
<feature type="domain" description="Reverse transcriptase" evidence="2">
    <location>
        <begin position="264"/>
        <end position="421"/>
    </location>
</feature>
<dbReference type="PANTHER" id="PTHR33116:SF86">
    <property type="entry name" value="REVERSE TRANSCRIPTASE DOMAIN-CONTAINING PROTEIN"/>
    <property type="match status" value="1"/>
</dbReference>
<feature type="region of interest" description="Disordered" evidence="1">
    <location>
        <begin position="115"/>
        <end position="138"/>
    </location>
</feature>
<feature type="compositionally biased region" description="Basic and acidic residues" evidence="1">
    <location>
        <begin position="39"/>
        <end position="52"/>
    </location>
</feature>
<accession>A0AAW2J119</accession>
<dbReference type="EMBL" id="JACGWM010001825">
    <property type="protein sequence ID" value="KAL0287350.1"/>
    <property type="molecule type" value="Genomic_DNA"/>
</dbReference>
<name>A0AAW2J119_9LAMI</name>
<reference evidence="3" key="2">
    <citation type="journal article" date="2024" name="Plant">
        <title>Genomic evolution and insights into agronomic trait innovations of Sesamum species.</title>
        <authorList>
            <person name="Miao H."/>
            <person name="Wang L."/>
            <person name="Qu L."/>
            <person name="Liu H."/>
            <person name="Sun Y."/>
            <person name="Le M."/>
            <person name="Wang Q."/>
            <person name="Wei S."/>
            <person name="Zheng Y."/>
            <person name="Lin W."/>
            <person name="Duan Y."/>
            <person name="Cao H."/>
            <person name="Xiong S."/>
            <person name="Wang X."/>
            <person name="Wei L."/>
            <person name="Li C."/>
            <person name="Ma Q."/>
            <person name="Ju M."/>
            <person name="Zhao R."/>
            <person name="Li G."/>
            <person name="Mu C."/>
            <person name="Tian Q."/>
            <person name="Mei H."/>
            <person name="Zhang T."/>
            <person name="Gao T."/>
            <person name="Zhang H."/>
        </authorList>
    </citation>
    <scope>NUCLEOTIDE SEQUENCE</scope>
    <source>
        <strain evidence="3">KEN8</strain>
    </source>
</reference>